<organism evidence="8 9">
    <name type="scientific">Paenibacillus whitsoniae</name>
    <dbReference type="NCBI Taxonomy" id="2496558"/>
    <lineage>
        <taxon>Bacteria</taxon>
        <taxon>Bacillati</taxon>
        <taxon>Bacillota</taxon>
        <taxon>Bacilli</taxon>
        <taxon>Bacillales</taxon>
        <taxon>Paenibacillaceae</taxon>
        <taxon>Paenibacillus</taxon>
    </lineage>
</organism>
<comment type="caution">
    <text evidence="8">The sequence shown here is derived from an EMBL/GenBank/DDBJ whole genome shotgun (WGS) entry which is preliminary data.</text>
</comment>
<feature type="domain" description="Glycosyl hydrolase family 32 C-terminal" evidence="7">
    <location>
        <begin position="381"/>
        <end position="535"/>
    </location>
</feature>
<dbReference type="InterPro" id="IPR001362">
    <property type="entry name" value="Glyco_hydro_32"/>
</dbReference>
<dbReference type="InterPro" id="IPR013320">
    <property type="entry name" value="ConA-like_dom_sf"/>
</dbReference>
<sequence length="640" mass="68622">MSGAGQGTEAAAGLNGRDAGKGVAAGAEGQAASGAGGYDAETVEKNATGKPTTGAPAGFHYASDPNYYTETFRPQYHLSPESGNMSDPNGMVYLEGEYHQFYQNSGQWGHAVSTDLLHWEHLPVALARDSLGEIWSGSAVVDAKDTSGFFGGKAGLVAIFTHWKGGLQSQSIAYSADKGRTWTKYEGNPVIPNPGLKDFRDPKVIWYAPTKSWVMVVSVDNRVRFYTSPDLKTWTMTSEFGSDQGSHAAVWECPDLFELPVEGSKEKRWVLTVSIGNNTATKGSTAQYFVGTFDGRTFKNDNAPSEVLWTDYGKDFYAAVSYSDIPAKDGRRIWLGWMSNWRYPFAMPTGAWKGSMSIPRELTLRDVAVQGLRLVQQPVKELTALRGQKAVVERTPLSPGGAQNPFDGLKGTSYELETELTVQPDAQVDLALRRSADGGQATVVSYDAAAGVLSVDRTHAGVSTFEKGFAEKVSAPLKLRDGKLKLRLYVDSASLEVFANDGETVVSSIMFPDPTSSGLSVEAVKGGAVLERASFYPLQTVWRQEDVNSSTPQRIVLSKPSVDVPVGGSQAVAADVLPYRAPQGLTWESDNEMIAKVSASASVAGGAVVTGVGSGSTVIRAKTSDGRVTASMNIFVYETK</sequence>
<proteinExistence type="inferred from homology"/>
<dbReference type="CDD" id="cd18622">
    <property type="entry name" value="GH32_Inu-like"/>
    <property type="match status" value="1"/>
</dbReference>
<dbReference type="Proteomes" id="UP000276128">
    <property type="component" value="Unassembled WGS sequence"/>
</dbReference>
<reference evidence="8 9" key="1">
    <citation type="submission" date="2018-12" db="EMBL/GenBank/DDBJ databases">
        <title>Bacillus ochoae sp. nov., Paenibacillus whitsoniae sp. nov., Paenibacillus spiritus sp. nov. Isolated from the Mars Exploration Rover during spacecraft assembly.</title>
        <authorList>
            <person name="Seuylemezian A."/>
            <person name="Vaishampayan P."/>
        </authorList>
    </citation>
    <scope>NUCLEOTIDE SEQUENCE [LARGE SCALE GENOMIC DNA]</scope>
    <source>
        <strain evidence="8 9">MER 54</strain>
    </source>
</reference>
<dbReference type="InterPro" id="IPR023296">
    <property type="entry name" value="Glyco_hydro_beta-prop_sf"/>
</dbReference>
<name>A0A3R9ZZS8_9BACL</name>
<keyword evidence="3 4" id="KW-0326">Glycosidase</keyword>
<keyword evidence="2 4" id="KW-0378">Hydrolase</keyword>
<evidence type="ECO:0000256" key="3">
    <source>
        <dbReference type="ARBA" id="ARBA00023295"/>
    </source>
</evidence>
<dbReference type="Gene3D" id="2.60.120.560">
    <property type="entry name" value="Exo-inulinase, domain 1"/>
    <property type="match status" value="1"/>
</dbReference>
<accession>A0A3R9ZZS8</accession>
<dbReference type="GO" id="GO:0005987">
    <property type="term" value="P:sucrose catabolic process"/>
    <property type="evidence" value="ECO:0007669"/>
    <property type="project" value="TreeGrafter"/>
</dbReference>
<dbReference type="SUPFAM" id="SSF49899">
    <property type="entry name" value="Concanavalin A-like lectins/glucanases"/>
    <property type="match status" value="1"/>
</dbReference>
<comment type="similarity">
    <text evidence="1 4">Belongs to the glycosyl hydrolase 32 family.</text>
</comment>
<dbReference type="Gene3D" id="2.60.40.1080">
    <property type="match status" value="1"/>
</dbReference>
<dbReference type="PANTHER" id="PTHR42800:SF1">
    <property type="entry name" value="EXOINULINASE INUD (AFU_ORTHOLOGUE AFUA_5G00480)"/>
    <property type="match status" value="1"/>
</dbReference>
<evidence type="ECO:0000259" key="6">
    <source>
        <dbReference type="Pfam" id="PF00251"/>
    </source>
</evidence>
<protein>
    <submittedName>
        <fullName evidence="8">Levanase</fullName>
    </submittedName>
</protein>
<evidence type="ECO:0000256" key="1">
    <source>
        <dbReference type="ARBA" id="ARBA00009902"/>
    </source>
</evidence>
<dbReference type="GO" id="GO:0005737">
    <property type="term" value="C:cytoplasm"/>
    <property type="evidence" value="ECO:0007669"/>
    <property type="project" value="TreeGrafter"/>
</dbReference>
<evidence type="ECO:0000256" key="5">
    <source>
        <dbReference type="SAM" id="MobiDB-lite"/>
    </source>
</evidence>
<evidence type="ECO:0000256" key="2">
    <source>
        <dbReference type="ARBA" id="ARBA00022801"/>
    </source>
</evidence>
<dbReference type="Pfam" id="PF08244">
    <property type="entry name" value="Glyco_hydro_32C"/>
    <property type="match status" value="1"/>
</dbReference>
<gene>
    <name evidence="8" type="ORF">EJQ19_29500</name>
</gene>
<evidence type="ECO:0000313" key="9">
    <source>
        <dbReference type="Proteomes" id="UP000276128"/>
    </source>
</evidence>
<evidence type="ECO:0000313" key="8">
    <source>
        <dbReference type="EMBL" id="RTE02377.1"/>
    </source>
</evidence>
<dbReference type="InterPro" id="IPR013189">
    <property type="entry name" value="Glyco_hydro_32_C"/>
</dbReference>
<evidence type="ECO:0000259" key="7">
    <source>
        <dbReference type="Pfam" id="PF08244"/>
    </source>
</evidence>
<keyword evidence="9" id="KW-1185">Reference proteome</keyword>
<dbReference type="SUPFAM" id="SSF49373">
    <property type="entry name" value="Invasin/intimin cell-adhesion fragments"/>
    <property type="match status" value="1"/>
</dbReference>
<dbReference type="SMART" id="SM00640">
    <property type="entry name" value="Glyco_32"/>
    <property type="match status" value="1"/>
</dbReference>
<dbReference type="PANTHER" id="PTHR42800">
    <property type="entry name" value="EXOINULINASE INUD (AFU_ORTHOLOGUE AFUA_5G00480)"/>
    <property type="match status" value="1"/>
</dbReference>
<dbReference type="GO" id="GO:0004575">
    <property type="term" value="F:sucrose alpha-glucosidase activity"/>
    <property type="evidence" value="ECO:0007669"/>
    <property type="project" value="TreeGrafter"/>
</dbReference>
<dbReference type="Pfam" id="PF00251">
    <property type="entry name" value="Glyco_hydro_32N"/>
    <property type="match status" value="1"/>
</dbReference>
<feature type="region of interest" description="Disordered" evidence="5">
    <location>
        <begin position="1"/>
        <end position="22"/>
    </location>
</feature>
<dbReference type="InterPro" id="IPR013148">
    <property type="entry name" value="Glyco_hydro_32_N"/>
</dbReference>
<dbReference type="OrthoDB" id="9759709at2"/>
<dbReference type="EMBL" id="RXHU01000118">
    <property type="protein sequence ID" value="RTE02377.1"/>
    <property type="molecule type" value="Genomic_DNA"/>
</dbReference>
<dbReference type="AlphaFoldDB" id="A0A3R9ZZS8"/>
<dbReference type="Gene3D" id="2.115.10.20">
    <property type="entry name" value="Glycosyl hydrolase domain, family 43"/>
    <property type="match status" value="1"/>
</dbReference>
<evidence type="ECO:0000256" key="4">
    <source>
        <dbReference type="RuleBase" id="RU362110"/>
    </source>
</evidence>
<dbReference type="SUPFAM" id="SSF75005">
    <property type="entry name" value="Arabinanase/levansucrase/invertase"/>
    <property type="match status" value="1"/>
</dbReference>
<dbReference type="InterPro" id="IPR008964">
    <property type="entry name" value="Invasin/intimin_cell_adhesion"/>
</dbReference>
<feature type="domain" description="Glycosyl hydrolase family 32 N-terminal" evidence="6">
    <location>
        <begin position="77"/>
        <end position="378"/>
    </location>
</feature>